<dbReference type="Pfam" id="PF13855">
    <property type="entry name" value="LRR_8"/>
    <property type="match status" value="3"/>
</dbReference>
<feature type="compositionally biased region" description="Basic and acidic residues" evidence="4">
    <location>
        <begin position="455"/>
        <end position="483"/>
    </location>
</feature>
<evidence type="ECO:0000256" key="1">
    <source>
        <dbReference type="ARBA" id="ARBA00022614"/>
    </source>
</evidence>
<reference evidence="7" key="1">
    <citation type="journal article" date="2006" name="Science">
        <title>Ancient noncoding elements conserved in the human genome.</title>
        <authorList>
            <person name="Venkatesh B."/>
            <person name="Kirkness E.F."/>
            <person name="Loh Y.H."/>
            <person name="Halpern A.L."/>
            <person name="Lee A.P."/>
            <person name="Johnson J."/>
            <person name="Dandona N."/>
            <person name="Viswanathan L.D."/>
            <person name="Tay A."/>
            <person name="Venter J.C."/>
            <person name="Strausberg R.L."/>
            <person name="Brenner S."/>
        </authorList>
    </citation>
    <scope>NUCLEOTIDE SEQUENCE [LARGE SCALE GENOMIC DNA]</scope>
</reference>
<dbReference type="FunFam" id="3.80.10.10:FF:001360">
    <property type="entry name" value="Uncharacterized protein"/>
    <property type="match status" value="1"/>
</dbReference>
<keyword evidence="3" id="KW-0677">Repeat</keyword>
<dbReference type="InterPro" id="IPR001611">
    <property type="entry name" value="Leu-rich_rpt"/>
</dbReference>
<dbReference type="OMA" id="TDPCDFN"/>
<name>A0A4W3HDX4_CALMI</name>
<evidence type="ECO:0000256" key="2">
    <source>
        <dbReference type="ARBA" id="ARBA00022729"/>
    </source>
</evidence>
<dbReference type="CDD" id="cd00063">
    <property type="entry name" value="FN3"/>
    <property type="match status" value="1"/>
</dbReference>
<dbReference type="GeneTree" id="ENSGT00940000161975"/>
<dbReference type="AlphaFoldDB" id="A0A4W3HDX4"/>
<reference evidence="7" key="3">
    <citation type="journal article" date="2014" name="Nature">
        <title>Elephant shark genome provides unique insights into gnathostome evolution.</title>
        <authorList>
            <consortium name="International Elephant Shark Genome Sequencing Consortium"/>
            <person name="Venkatesh B."/>
            <person name="Lee A.P."/>
            <person name="Ravi V."/>
            <person name="Maurya A.K."/>
            <person name="Lian M.M."/>
            <person name="Swann J.B."/>
            <person name="Ohta Y."/>
            <person name="Flajnik M.F."/>
            <person name="Sutoh Y."/>
            <person name="Kasahara M."/>
            <person name="Hoon S."/>
            <person name="Gangu V."/>
            <person name="Roy S.W."/>
            <person name="Irimia M."/>
            <person name="Korzh V."/>
            <person name="Kondrychyn I."/>
            <person name="Lim Z.W."/>
            <person name="Tay B.H."/>
            <person name="Tohari S."/>
            <person name="Kong K.W."/>
            <person name="Ho S."/>
            <person name="Lorente-Galdos B."/>
            <person name="Quilez J."/>
            <person name="Marques-Bonet T."/>
            <person name="Raney B.J."/>
            <person name="Ingham P.W."/>
            <person name="Tay A."/>
            <person name="Hillier L.W."/>
            <person name="Minx P."/>
            <person name="Boehm T."/>
            <person name="Wilson R.K."/>
            <person name="Brenner S."/>
            <person name="Warren W.C."/>
        </authorList>
    </citation>
    <scope>NUCLEOTIDE SEQUENCE [LARGE SCALE GENOMIC DNA]</scope>
</reference>
<reference evidence="6" key="4">
    <citation type="submission" date="2025-08" db="UniProtKB">
        <authorList>
            <consortium name="Ensembl"/>
        </authorList>
    </citation>
    <scope>IDENTIFICATION</scope>
</reference>
<dbReference type="PROSITE" id="PS51450">
    <property type="entry name" value="LRR"/>
    <property type="match status" value="4"/>
</dbReference>
<evidence type="ECO:0000256" key="5">
    <source>
        <dbReference type="SAM" id="Phobius"/>
    </source>
</evidence>
<feature type="region of interest" description="Disordered" evidence="4">
    <location>
        <begin position="449"/>
        <end position="493"/>
    </location>
</feature>
<keyword evidence="5" id="KW-0812">Transmembrane</keyword>
<keyword evidence="2" id="KW-0732">Signal</keyword>
<dbReference type="InParanoid" id="A0A4W3HDX4"/>
<dbReference type="PANTHER" id="PTHR24369:SF210">
    <property type="entry name" value="CHAOPTIN-RELATED"/>
    <property type="match status" value="1"/>
</dbReference>
<dbReference type="Ensembl" id="ENSCMIT00000013837.1">
    <property type="protein sequence ID" value="ENSCMIP00000013540.1"/>
    <property type="gene ID" value="ENSCMIG00000006779.1"/>
</dbReference>
<keyword evidence="5" id="KW-0472">Membrane</keyword>
<organism evidence="6 7">
    <name type="scientific">Callorhinchus milii</name>
    <name type="common">Ghost shark</name>
    <dbReference type="NCBI Taxonomy" id="7868"/>
    <lineage>
        <taxon>Eukaryota</taxon>
        <taxon>Metazoa</taxon>
        <taxon>Chordata</taxon>
        <taxon>Craniata</taxon>
        <taxon>Vertebrata</taxon>
        <taxon>Chondrichthyes</taxon>
        <taxon>Holocephali</taxon>
        <taxon>Chimaeriformes</taxon>
        <taxon>Callorhinchidae</taxon>
        <taxon>Callorhinchus</taxon>
    </lineage>
</organism>
<dbReference type="SUPFAM" id="SSF49265">
    <property type="entry name" value="Fibronectin type III"/>
    <property type="match status" value="1"/>
</dbReference>
<sequence>MDTVAEAAPPPTAALPSHKHIRVVLWLESPKRGGVRGEVRGSTNFRLFSCPWCPERCDCQPQHLVCTNRGLRRVPHPLRDAQHVLTYSLGGNFISNISAPRFTRFPGLLRLDLQYNKIELIHPKAFDRLSRLEELYLGNNALSSLPSGAFSSLGKLRLLNINDNRLKKLSHQLFAHLDNLIKLRLDGNALEMLQDALFKRLGKLLSLQLESNRIQALGADTFTNLGQLTYLNLARNNQTSLRNAAVFAHLRSLATLILAQNHIKYIGHRVFQSLQKLSKLSLSHNKISHIAIQAFEGLSGLKELLVNGNLLREVPGSLLDPLARLEQLDLSSNRIANVHPLAFKRLANLKVLKLKNNQLSHLSGQTFTFSGFLYSLDLSGNSWACDCRLGELRKWMAWAHAQGRLLTVFVRCHHPTLLSGKYLDYLTDSELQGAGRADLCSLHKIQPSSNVSEGARGDELDVQADQERTLDPEKTKTEEDTLHKPSPFPTAASNLLPKNKRLILQPSPTWTVTISPDLGLNTGEDLESETTAGETTSLVFTVDTSSPLSSRSEQYHYLVDSVDEAAPKPLITDPCEFNKLYITNLTVQGVTASTATIRWKVAHPGFRNAVYFRVLFDRFGQLVAFHRFIYVKDRSDWVTLRELREETPYIVCLESVISERVCQVASRDHCLGILTLPLTRAPLGVQHYILILSAANAFLVILGFSIWISKMLRRKLRRRRAPVNVRRMYSTRRPLRTMGSGVSAGDCGAFPSNRARSVMYQINEADLMDFQADRLMDINLRREDIGQRYAD</sequence>
<dbReference type="InterPro" id="IPR050541">
    <property type="entry name" value="LRR_TM_domain-containing"/>
</dbReference>
<dbReference type="Proteomes" id="UP000314986">
    <property type="component" value="Unassembled WGS sequence"/>
</dbReference>
<reference evidence="6" key="5">
    <citation type="submission" date="2025-09" db="UniProtKB">
        <authorList>
            <consortium name="Ensembl"/>
        </authorList>
    </citation>
    <scope>IDENTIFICATION</scope>
</reference>
<dbReference type="InterPro" id="IPR003961">
    <property type="entry name" value="FN3_dom"/>
</dbReference>
<dbReference type="InterPro" id="IPR032675">
    <property type="entry name" value="LRR_dom_sf"/>
</dbReference>
<feature type="transmembrane region" description="Helical" evidence="5">
    <location>
        <begin position="688"/>
        <end position="709"/>
    </location>
</feature>
<dbReference type="PANTHER" id="PTHR24369">
    <property type="entry name" value="ANTIGEN BSP, PUTATIVE-RELATED"/>
    <property type="match status" value="1"/>
</dbReference>
<keyword evidence="7" id="KW-1185">Reference proteome</keyword>
<dbReference type="STRING" id="7868.ENSCMIP00000013540"/>
<dbReference type="InterPro" id="IPR036116">
    <property type="entry name" value="FN3_sf"/>
</dbReference>
<proteinExistence type="predicted"/>
<dbReference type="SUPFAM" id="SSF52058">
    <property type="entry name" value="L domain-like"/>
    <property type="match status" value="1"/>
</dbReference>
<dbReference type="SMART" id="SM00369">
    <property type="entry name" value="LRR_TYP"/>
    <property type="match status" value="11"/>
</dbReference>
<dbReference type="SMART" id="SM00365">
    <property type="entry name" value="LRR_SD22"/>
    <property type="match status" value="4"/>
</dbReference>
<dbReference type="InterPro" id="IPR003591">
    <property type="entry name" value="Leu-rich_rpt_typical-subtyp"/>
</dbReference>
<keyword evidence="5" id="KW-1133">Transmembrane helix</keyword>
<dbReference type="Gene3D" id="3.80.10.10">
    <property type="entry name" value="Ribonuclease Inhibitor"/>
    <property type="match status" value="2"/>
</dbReference>
<protein>
    <submittedName>
        <fullName evidence="6">TLR4 interactor with leucine rich repeats</fullName>
    </submittedName>
</protein>
<dbReference type="FunFam" id="3.80.10.10:FF:000169">
    <property type="entry name" value="TLR4 interactor with leucine rich repeats"/>
    <property type="match status" value="1"/>
</dbReference>
<evidence type="ECO:0000313" key="7">
    <source>
        <dbReference type="Proteomes" id="UP000314986"/>
    </source>
</evidence>
<reference evidence="7" key="2">
    <citation type="journal article" date="2007" name="PLoS Biol.">
        <title>Survey sequencing and comparative analysis of the elephant shark (Callorhinchus milii) genome.</title>
        <authorList>
            <person name="Venkatesh B."/>
            <person name="Kirkness E.F."/>
            <person name="Loh Y.H."/>
            <person name="Halpern A.L."/>
            <person name="Lee A.P."/>
            <person name="Johnson J."/>
            <person name="Dandona N."/>
            <person name="Viswanathan L.D."/>
            <person name="Tay A."/>
            <person name="Venter J.C."/>
            <person name="Strausberg R.L."/>
            <person name="Brenner S."/>
        </authorList>
    </citation>
    <scope>NUCLEOTIDE SEQUENCE [LARGE SCALE GENOMIC DNA]</scope>
</reference>
<accession>A0A4W3HDX4</accession>
<dbReference type="GO" id="GO:0005886">
    <property type="term" value="C:plasma membrane"/>
    <property type="evidence" value="ECO:0007669"/>
    <property type="project" value="TreeGrafter"/>
</dbReference>
<evidence type="ECO:0000256" key="4">
    <source>
        <dbReference type="SAM" id="MobiDB-lite"/>
    </source>
</evidence>
<evidence type="ECO:0000256" key="3">
    <source>
        <dbReference type="ARBA" id="ARBA00022737"/>
    </source>
</evidence>
<evidence type="ECO:0000313" key="6">
    <source>
        <dbReference type="Ensembl" id="ENSCMIP00000013540.1"/>
    </source>
</evidence>
<keyword evidence="1" id="KW-0433">Leucine-rich repeat</keyword>